<name>A0AA39SJ78_ACESA</name>
<dbReference type="PANTHER" id="PTHR31268:SF10">
    <property type="entry name" value="GALACTINOL--SUCROSE GALACTOSYLTRANSFERASE"/>
    <property type="match status" value="1"/>
</dbReference>
<evidence type="ECO:0000313" key="3">
    <source>
        <dbReference type="Proteomes" id="UP001168877"/>
    </source>
</evidence>
<dbReference type="Pfam" id="PF05691">
    <property type="entry name" value="Raffinose_syn"/>
    <property type="match status" value="2"/>
</dbReference>
<proteinExistence type="predicted"/>
<organism evidence="2 3">
    <name type="scientific">Acer saccharum</name>
    <name type="common">Sugar maple</name>
    <dbReference type="NCBI Taxonomy" id="4024"/>
    <lineage>
        <taxon>Eukaryota</taxon>
        <taxon>Viridiplantae</taxon>
        <taxon>Streptophyta</taxon>
        <taxon>Embryophyta</taxon>
        <taxon>Tracheophyta</taxon>
        <taxon>Spermatophyta</taxon>
        <taxon>Magnoliopsida</taxon>
        <taxon>eudicotyledons</taxon>
        <taxon>Gunneridae</taxon>
        <taxon>Pentapetalae</taxon>
        <taxon>rosids</taxon>
        <taxon>malvids</taxon>
        <taxon>Sapindales</taxon>
        <taxon>Sapindaceae</taxon>
        <taxon>Hippocastanoideae</taxon>
        <taxon>Acereae</taxon>
        <taxon>Acer</taxon>
    </lineage>
</organism>
<evidence type="ECO:0000256" key="1">
    <source>
        <dbReference type="ARBA" id="ARBA00023277"/>
    </source>
</evidence>
<keyword evidence="3" id="KW-1185">Reference proteome</keyword>
<dbReference type="AlphaFoldDB" id="A0AA39SJ78"/>
<evidence type="ECO:0000313" key="2">
    <source>
        <dbReference type="EMBL" id="KAK0599056.1"/>
    </source>
</evidence>
<dbReference type="EMBL" id="JAUESC010000003">
    <property type="protein sequence ID" value="KAK0599056.1"/>
    <property type="molecule type" value="Genomic_DNA"/>
</dbReference>
<protein>
    <submittedName>
        <fullName evidence="2">Uncharacterized protein</fullName>
    </submittedName>
</protein>
<dbReference type="PANTHER" id="PTHR31268">
    <property type="match status" value="1"/>
</dbReference>
<comment type="caution">
    <text evidence="2">The sequence shown here is derived from an EMBL/GenBank/DDBJ whole genome shotgun (WGS) entry which is preliminary data.</text>
</comment>
<gene>
    <name evidence="2" type="ORF">LWI29_001927</name>
</gene>
<reference evidence="2" key="2">
    <citation type="submission" date="2023-06" db="EMBL/GenBank/DDBJ databases">
        <authorList>
            <person name="Swenson N.G."/>
            <person name="Wegrzyn J.L."/>
            <person name="Mcevoy S.L."/>
        </authorList>
    </citation>
    <scope>NUCLEOTIDE SEQUENCE</scope>
    <source>
        <strain evidence="2">NS2018</strain>
        <tissue evidence="2">Leaf</tissue>
    </source>
</reference>
<sequence>MTITASPCIKDSCLMVRGKVVFTQVPQNVVVSPASSDSSAFIGATSTTQSSRHVFSLGFLEKHLLHSLVACIGRSKGQFRTSLQGTPENELQFCIESGDASVQTLQAHEAVFMNSGDNPIELFKDSIEYVHSRFILLGAYSNIKPKRCMLDMKEEEFHLLC</sequence>
<accession>A0AA39SJ78</accession>
<reference evidence="2" key="1">
    <citation type="journal article" date="2022" name="Plant J.">
        <title>Strategies of tolerance reflected in two North American maple genomes.</title>
        <authorList>
            <person name="McEvoy S.L."/>
            <person name="Sezen U.U."/>
            <person name="Trouern-Trend A."/>
            <person name="McMahon S.M."/>
            <person name="Schaberg P.G."/>
            <person name="Yang J."/>
            <person name="Wegrzyn J.L."/>
            <person name="Swenson N.G."/>
        </authorList>
    </citation>
    <scope>NUCLEOTIDE SEQUENCE</scope>
    <source>
        <strain evidence="2">NS2018</strain>
    </source>
</reference>
<dbReference type="Proteomes" id="UP001168877">
    <property type="component" value="Unassembled WGS sequence"/>
</dbReference>
<keyword evidence="1" id="KW-0119">Carbohydrate metabolism</keyword>
<dbReference type="InterPro" id="IPR008811">
    <property type="entry name" value="Glycosyl_hydrolases_36"/>
</dbReference>